<evidence type="ECO:0000313" key="14">
    <source>
        <dbReference type="Proteomes" id="UP000321456"/>
    </source>
</evidence>
<dbReference type="InterPro" id="IPR045861">
    <property type="entry name" value="CorA_cytoplasmic_dom"/>
</dbReference>
<evidence type="ECO:0000256" key="6">
    <source>
        <dbReference type="ARBA" id="ARBA00022842"/>
    </source>
</evidence>
<evidence type="ECO:0000256" key="7">
    <source>
        <dbReference type="ARBA" id="ARBA00022989"/>
    </source>
</evidence>
<dbReference type="GO" id="GO:0000287">
    <property type="term" value="F:magnesium ion binding"/>
    <property type="evidence" value="ECO:0007669"/>
    <property type="project" value="TreeGrafter"/>
</dbReference>
<dbReference type="GO" id="GO:0005886">
    <property type="term" value="C:plasma membrane"/>
    <property type="evidence" value="ECO:0007669"/>
    <property type="project" value="UniProtKB-SubCell"/>
</dbReference>
<keyword evidence="8 12" id="KW-0406">Ion transport</keyword>
<comment type="catalytic activity">
    <reaction evidence="10">
        <text>Mg(2+)(in) = Mg(2+)(out)</text>
        <dbReference type="Rhea" id="RHEA:29827"/>
        <dbReference type="ChEBI" id="CHEBI:18420"/>
    </reaction>
</comment>
<dbReference type="CDD" id="cd12828">
    <property type="entry name" value="TmCorA-like_1"/>
    <property type="match status" value="1"/>
</dbReference>
<dbReference type="NCBIfam" id="TIGR00383">
    <property type="entry name" value="corA"/>
    <property type="match status" value="1"/>
</dbReference>
<keyword evidence="7 12" id="KW-1133">Transmembrane helix</keyword>
<dbReference type="GO" id="GO:0050897">
    <property type="term" value="F:cobalt ion binding"/>
    <property type="evidence" value="ECO:0007669"/>
    <property type="project" value="TreeGrafter"/>
</dbReference>
<dbReference type="Proteomes" id="UP000321456">
    <property type="component" value="Unassembled WGS sequence"/>
</dbReference>
<proteinExistence type="inferred from homology"/>
<dbReference type="SUPFAM" id="SSF144083">
    <property type="entry name" value="Magnesium transport protein CorA, transmembrane region"/>
    <property type="match status" value="1"/>
</dbReference>
<keyword evidence="14" id="KW-1185">Reference proteome</keyword>
<dbReference type="AlphaFoldDB" id="A0A5C8V4V1"/>
<evidence type="ECO:0000256" key="12">
    <source>
        <dbReference type="RuleBase" id="RU362010"/>
    </source>
</evidence>
<comment type="similarity">
    <text evidence="2 12">Belongs to the CorA metal ion transporter (MIT) (TC 1.A.35) family.</text>
</comment>
<evidence type="ECO:0000256" key="11">
    <source>
        <dbReference type="ARBA" id="ARBA00045497"/>
    </source>
</evidence>
<evidence type="ECO:0000256" key="9">
    <source>
        <dbReference type="ARBA" id="ARBA00023136"/>
    </source>
</evidence>
<dbReference type="Gene3D" id="3.30.460.20">
    <property type="entry name" value="CorA soluble domain-like"/>
    <property type="match status" value="1"/>
</dbReference>
<sequence length="394" mass="46001">MPLICSATYWKALNCNLIRKISTFHSLIGHWFIKTIQQRSESNMNRLRKKIGLAPGSVVFTGNRKVDKVLIHYLQYDANSLLEKEIDSHSKSELNQSPIDKVDWYDVRGLHDTELVKFFGSNYNIHPLVLEGIVDTHQRPKFEEYDKGNFITLRALSFDKDKVEIKKEHVAIYFNEGFIITFQETESDLFEAVRKRITSSSGRIRQRGADYLSYALVDVLVDYYYVVLEEIEEVMEGLEEKMLVELDIKDKTNIHQLKKEFLIVRKSVAPLREAIASFSKTDSNFVQDNTQIFIRDLYEHTVQIMDTIDSSRDILNGLQDLFISELSFKMNKVMQLLTLISVIFIPLTFLAGIYGMNFDNIPELHHKHGYHILLGVMFIIFVVLIFIFRRKKWL</sequence>
<dbReference type="InterPro" id="IPR002523">
    <property type="entry name" value="MgTranspt_CorA/ZnTranspt_ZntB"/>
</dbReference>
<dbReference type="PANTHER" id="PTHR46494">
    <property type="entry name" value="CORA FAMILY METAL ION TRANSPORTER (EUROFUNG)"/>
    <property type="match status" value="1"/>
</dbReference>
<accession>A0A5C8V4V1</accession>
<keyword evidence="6 12" id="KW-0460">Magnesium</keyword>
<dbReference type="SUPFAM" id="SSF143865">
    <property type="entry name" value="CorA soluble domain-like"/>
    <property type="match status" value="1"/>
</dbReference>
<dbReference type="Pfam" id="PF01544">
    <property type="entry name" value="CorA"/>
    <property type="match status" value="1"/>
</dbReference>
<dbReference type="PANTHER" id="PTHR46494:SF1">
    <property type="entry name" value="CORA FAMILY METAL ION TRANSPORTER (EUROFUNG)"/>
    <property type="match status" value="1"/>
</dbReference>
<feature type="transmembrane region" description="Helical" evidence="12">
    <location>
        <begin position="336"/>
        <end position="356"/>
    </location>
</feature>
<feature type="transmembrane region" description="Helical" evidence="12">
    <location>
        <begin position="368"/>
        <end position="388"/>
    </location>
</feature>
<dbReference type="InterPro" id="IPR004488">
    <property type="entry name" value="Mg/Co-transport_prot_CorA"/>
</dbReference>
<evidence type="ECO:0000256" key="10">
    <source>
        <dbReference type="ARBA" id="ARBA00034269"/>
    </source>
</evidence>
<comment type="caution">
    <text evidence="13">The sequence shown here is derived from an EMBL/GenBank/DDBJ whole genome shotgun (WGS) entry which is preliminary data.</text>
</comment>
<dbReference type="Gene3D" id="1.20.58.340">
    <property type="entry name" value="Magnesium transport protein CorA, transmembrane region"/>
    <property type="match status" value="2"/>
</dbReference>
<comment type="function">
    <text evidence="11">Mediates influx of magnesium ions. Alternates between open and closed states. Activated by low cytoplasmic Mg(2+) levels. Inactive when cytoplasmic Mg(2+) levels are high.</text>
</comment>
<evidence type="ECO:0000256" key="3">
    <source>
        <dbReference type="ARBA" id="ARBA00022448"/>
    </source>
</evidence>
<protein>
    <recommendedName>
        <fullName evidence="12">Magnesium transport protein CorA</fullName>
    </recommendedName>
</protein>
<evidence type="ECO:0000256" key="4">
    <source>
        <dbReference type="ARBA" id="ARBA00022475"/>
    </source>
</evidence>
<dbReference type="GO" id="GO:0015095">
    <property type="term" value="F:magnesium ion transmembrane transporter activity"/>
    <property type="evidence" value="ECO:0007669"/>
    <property type="project" value="UniProtKB-UniRule"/>
</dbReference>
<dbReference type="EMBL" id="VRUR01000002">
    <property type="protein sequence ID" value="TXN36055.1"/>
    <property type="molecule type" value="Genomic_DNA"/>
</dbReference>
<evidence type="ECO:0000256" key="2">
    <source>
        <dbReference type="ARBA" id="ARBA00009765"/>
    </source>
</evidence>
<dbReference type="FunFam" id="1.20.58.340:FF:000004">
    <property type="entry name" value="Magnesium transport protein CorA"/>
    <property type="match status" value="1"/>
</dbReference>
<keyword evidence="9 12" id="KW-0472">Membrane</keyword>
<reference evidence="13 14" key="1">
    <citation type="submission" date="2019-08" db="EMBL/GenBank/DDBJ databases">
        <title>Professor.</title>
        <authorList>
            <person name="Park J.S."/>
        </authorList>
    </citation>
    <scope>NUCLEOTIDE SEQUENCE [LARGE SCALE GENOMIC DNA]</scope>
    <source>
        <strain evidence="13 14">176CP5-101</strain>
    </source>
</reference>
<keyword evidence="3 12" id="KW-0813">Transport</keyword>
<dbReference type="GO" id="GO:0015087">
    <property type="term" value="F:cobalt ion transmembrane transporter activity"/>
    <property type="evidence" value="ECO:0007669"/>
    <property type="project" value="UniProtKB-UniRule"/>
</dbReference>
<keyword evidence="5 12" id="KW-0812">Transmembrane</keyword>
<evidence type="ECO:0000256" key="5">
    <source>
        <dbReference type="ARBA" id="ARBA00022692"/>
    </source>
</evidence>
<evidence type="ECO:0000256" key="8">
    <source>
        <dbReference type="ARBA" id="ARBA00023065"/>
    </source>
</evidence>
<comment type="subcellular location">
    <subcellularLocation>
        <location evidence="1">Cell membrane</location>
        <topology evidence="1">Multi-pass membrane protein</topology>
    </subcellularLocation>
    <subcellularLocation>
        <location evidence="12">Membrane</location>
        <topology evidence="12">Multi-pass membrane protein</topology>
    </subcellularLocation>
</comment>
<evidence type="ECO:0000313" key="13">
    <source>
        <dbReference type="EMBL" id="TXN36055.1"/>
    </source>
</evidence>
<evidence type="ECO:0000256" key="1">
    <source>
        <dbReference type="ARBA" id="ARBA00004651"/>
    </source>
</evidence>
<dbReference type="InterPro" id="IPR045863">
    <property type="entry name" value="CorA_TM1_TM2"/>
</dbReference>
<name>A0A5C8V4V1_9FLAO</name>
<gene>
    <name evidence="12 13" type="primary">corA</name>
    <name evidence="13" type="ORF">FVB32_15970</name>
</gene>
<keyword evidence="4 12" id="KW-1003">Cell membrane</keyword>
<organism evidence="13 14">
    <name type="scientific">Flagellimonas hymeniacidonis</name>
    <dbReference type="NCBI Taxonomy" id="2603628"/>
    <lineage>
        <taxon>Bacteria</taxon>
        <taxon>Pseudomonadati</taxon>
        <taxon>Bacteroidota</taxon>
        <taxon>Flavobacteriia</taxon>
        <taxon>Flavobacteriales</taxon>
        <taxon>Flavobacteriaceae</taxon>
        <taxon>Flagellimonas</taxon>
    </lineage>
</organism>